<name>A0A8S3SF58_MYTED</name>
<gene>
    <name evidence="3" type="ORF">MEDL_32002</name>
</gene>
<dbReference type="OrthoDB" id="10260741at2759"/>
<keyword evidence="4" id="KW-1185">Reference proteome</keyword>
<evidence type="ECO:0000256" key="1">
    <source>
        <dbReference type="ARBA" id="ARBA00005361"/>
    </source>
</evidence>
<dbReference type="InterPro" id="IPR005334">
    <property type="entry name" value="Tctex-1-like"/>
</dbReference>
<dbReference type="Pfam" id="PF03645">
    <property type="entry name" value="Tctex-1"/>
    <property type="match status" value="1"/>
</dbReference>
<dbReference type="InterPro" id="IPR038586">
    <property type="entry name" value="Tctex-1-like_sf"/>
</dbReference>
<accession>A0A8S3SF58</accession>
<comment type="caution">
    <text evidence="3">The sequence shown here is derived from an EMBL/GenBank/DDBJ whole genome shotgun (WGS) entry which is preliminary data.</text>
</comment>
<feature type="region of interest" description="Disordered" evidence="2">
    <location>
        <begin position="36"/>
        <end position="96"/>
    </location>
</feature>
<reference evidence="3" key="1">
    <citation type="submission" date="2021-03" db="EMBL/GenBank/DDBJ databases">
        <authorList>
            <person name="Bekaert M."/>
        </authorList>
    </citation>
    <scope>NUCLEOTIDE SEQUENCE</scope>
</reference>
<proteinExistence type="inferred from homology"/>
<protein>
    <submittedName>
        <fullName evidence="3">Tctex1 domain-containing protein 4</fullName>
    </submittedName>
</protein>
<dbReference type="EMBL" id="CAJPWZ010001599">
    <property type="protein sequence ID" value="CAG2218340.1"/>
    <property type="molecule type" value="Genomic_DNA"/>
</dbReference>
<evidence type="ECO:0000313" key="3">
    <source>
        <dbReference type="EMBL" id="CAG2218340.1"/>
    </source>
</evidence>
<dbReference type="GO" id="GO:0005868">
    <property type="term" value="C:cytoplasmic dynein complex"/>
    <property type="evidence" value="ECO:0007669"/>
    <property type="project" value="TreeGrafter"/>
</dbReference>
<dbReference type="GO" id="GO:0005737">
    <property type="term" value="C:cytoplasm"/>
    <property type="evidence" value="ECO:0007669"/>
    <property type="project" value="TreeGrafter"/>
</dbReference>
<organism evidence="3 4">
    <name type="scientific">Mytilus edulis</name>
    <name type="common">Blue mussel</name>
    <dbReference type="NCBI Taxonomy" id="6550"/>
    <lineage>
        <taxon>Eukaryota</taxon>
        <taxon>Metazoa</taxon>
        <taxon>Spiralia</taxon>
        <taxon>Lophotrochozoa</taxon>
        <taxon>Mollusca</taxon>
        <taxon>Bivalvia</taxon>
        <taxon>Autobranchia</taxon>
        <taxon>Pteriomorphia</taxon>
        <taxon>Mytilida</taxon>
        <taxon>Mytiloidea</taxon>
        <taxon>Mytilidae</taxon>
        <taxon>Mytilinae</taxon>
        <taxon>Mytilus</taxon>
    </lineage>
</organism>
<evidence type="ECO:0000256" key="2">
    <source>
        <dbReference type="SAM" id="MobiDB-lite"/>
    </source>
</evidence>
<dbReference type="AlphaFoldDB" id="A0A8S3SF58"/>
<comment type="similarity">
    <text evidence="1">Belongs to the dynein light chain Tctex-type family.</text>
</comment>
<dbReference type="PANTHER" id="PTHR21255">
    <property type="entry name" value="T-COMPLEX-ASSOCIATED-TESTIS-EXPRESSED 1/ DYNEIN LIGHT CHAIN"/>
    <property type="match status" value="1"/>
</dbReference>
<dbReference type="GO" id="GO:0045505">
    <property type="term" value="F:dynein intermediate chain binding"/>
    <property type="evidence" value="ECO:0007669"/>
    <property type="project" value="TreeGrafter"/>
</dbReference>
<sequence length="229" mass="25740">MRSANPSFKVKYLEKIHVKTADRIEMASLTVEALKQHQNDDIPKSRKLSTAHRDGSDGIGPSISGPSLRRYSRLEPRPSVQYGASGRRMSQVSRTSISGTSLGAKLVIPVKIQNTYRLEPQQTEKFNAESVQKMMTGVLSSYLDGEVYDQKLCAKHSQELSDVIKKRVKELGFPRYKLVCNVMIGQNSNQGLHYSSRCLWNKETDNYAEATYSKGSLFAVATMFATYFE</sequence>
<dbReference type="Proteomes" id="UP000683360">
    <property type="component" value="Unassembled WGS sequence"/>
</dbReference>
<dbReference type="PANTHER" id="PTHR21255:SF65">
    <property type="entry name" value="TCTEX1 DOMAIN-CONTAINING PROTEIN 2"/>
    <property type="match status" value="1"/>
</dbReference>
<evidence type="ECO:0000313" key="4">
    <source>
        <dbReference type="Proteomes" id="UP000683360"/>
    </source>
</evidence>
<dbReference type="GO" id="GO:0007018">
    <property type="term" value="P:microtubule-based movement"/>
    <property type="evidence" value="ECO:0007669"/>
    <property type="project" value="TreeGrafter"/>
</dbReference>
<dbReference type="Gene3D" id="3.30.1140.40">
    <property type="entry name" value="Tctex-1"/>
    <property type="match status" value="1"/>
</dbReference>